<proteinExistence type="predicted"/>
<protein>
    <submittedName>
        <fullName evidence="1">Uncharacterized protein</fullName>
    </submittedName>
</protein>
<dbReference type="AlphaFoldDB" id="A0A8H5BSW7"/>
<name>A0A8H5BSW7_9AGAR</name>
<comment type="caution">
    <text evidence="1">The sequence shown here is derived from an EMBL/GenBank/DDBJ whole genome shotgun (WGS) entry which is preliminary data.</text>
</comment>
<sequence length="112" mass="12200">MSLYERPQMGFVKEEPATGAKDASLFASYVSASASRSRRDEHRAVYQIGSSFVVNNSFPFSKSLTGGTTPGKARLNRSTYVYASIYVYAAAGKSMEKRSGPGEEEANRRLAS</sequence>
<evidence type="ECO:0000313" key="2">
    <source>
        <dbReference type="Proteomes" id="UP000567179"/>
    </source>
</evidence>
<dbReference type="Proteomes" id="UP000567179">
    <property type="component" value="Unassembled WGS sequence"/>
</dbReference>
<gene>
    <name evidence="1" type="ORF">D9619_011553</name>
</gene>
<evidence type="ECO:0000313" key="1">
    <source>
        <dbReference type="EMBL" id="KAF5328626.1"/>
    </source>
</evidence>
<organism evidence="1 2">
    <name type="scientific">Psilocybe cf. subviscida</name>
    <dbReference type="NCBI Taxonomy" id="2480587"/>
    <lineage>
        <taxon>Eukaryota</taxon>
        <taxon>Fungi</taxon>
        <taxon>Dikarya</taxon>
        <taxon>Basidiomycota</taxon>
        <taxon>Agaricomycotina</taxon>
        <taxon>Agaricomycetes</taxon>
        <taxon>Agaricomycetidae</taxon>
        <taxon>Agaricales</taxon>
        <taxon>Agaricineae</taxon>
        <taxon>Strophariaceae</taxon>
        <taxon>Psilocybe</taxon>
    </lineage>
</organism>
<keyword evidence="2" id="KW-1185">Reference proteome</keyword>
<dbReference type="EMBL" id="JAACJJ010000003">
    <property type="protein sequence ID" value="KAF5328626.1"/>
    <property type="molecule type" value="Genomic_DNA"/>
</dbReference>
<accession>A0A8H5BSW7</accession>
<reference evidence="1 2" key="1">
    <citation type="journal article" date="2020" name="ISME J.">
        <title>Uncovering the hidden diversity of litter-decomposition mechanisms in mushroom-forming fungi.</title>
        <authorList>
            <person name="Floudas D."/>
            <person name="Bentzer J."/>
            <person name="Ahren D."/>
            <person name="Johansson T."/>
            <person name="Persson P."/>
            <person name="Tunlid A."/>
        </authorList>
    </citation>
    <scope>NUCLEOTIDE SEQUENCE [LARGE SCALE GENOMIC DNA]</scope>
    <source>
        <strain evidence="1 2">CBS 101986</strain>
    </source>
</reference>